<dbReference type="EMBL" id="SOAW01000001">
    <property type="protein sequence ID" value="TDT33055.1"/>
    <property type="molecule type" value="Genomic_DNA"/>
</dbReference>
<feature type="transmembrane region" description="Helical" evidence="5">
    <location>
        <begin position="111"/>
        <end position="141"/>
    </location>
</feature>
<feature type="region of interest" description="Disordered" evidence="4">
    <location>
        <begin position="381"/>
        <end position="407"/>
    </location>
</feature>
<evidence type="ECO:0000259" key="6">
    <source>
        <dbReference type="Pfam" id="PF07730"/>
    </source>
</evidence>
<protein>
    <submittedName>
        <fullName evidence="7">Two-component system sensor histidine kinase DesK</fullName>
    </submittedName>
</protein>
<evidence type="ECO:0000313" key="8">
    <source>
        <dbReference type="Proteomes" id="UP000295371"/>
    </source>
</evidence>
<feature type="transmembrane region" description="Helical" evidence="5">
    <location>
        <begin position="153"/>
        <end position="173"/>
    </location>
</feature>
<dbReference type="GO" id="GO:0000155">
    <property type="term" value="F:phosphorelay sensor kinase activity"/>
    <property type="evidence" value="ECO:0007669"/>
    <property type="project" value="InterPro"/>
</dbReference>
<feature type="transmembrane region" description="Helical" evidence="5">
    <location>
        <begin position="50"/>
        <end position="74"/>
    </location>
</feature>
<dbReference type="InterPro" id="IPR011712">
    <property type="entry name" value="Sig_transdc_His_kin_sub3_dim/P"/>
</dbReference>
<evidence type="ECO:0000256" key="4">
    <source>
        <dbReference type="SAM" id="MobiDB-lite"/>
    </source>
</evidence>
<keyword evidence="1" id="KW-0808">Transferase</keyword>
<feature type="transmembrane region" description="Helical" evidence="5">
    <location>
        <begin position="86"/>
        <end position="105"/>
    </location>
</feature>
<dbReference type="InterPro" id="IPR036890">
    <property type="entry name" value="HATPase_C_sf"/>
</dbReference>
<dbReference type="GO" id="GO:0016020">
    <property type="term" value="C:membrane"/>
    <property type="evidence" value="ECO:0007669"/>
    <property type="project" value="InterPro"/>
</dbReference>
<dbReference type="OrthoDB" id="5241784at2"/>
<dbReference type="InterPro" id="IPR050482">
    <property type="entry name" value="Sensor_HK_TwoCompSys"/>
</dbReference>
<keyword evidence="5" id="KW-0812">Transmembrane</keyword>
<reference evidence="7 8" key="1">
    <citation type="submission" date="2019-03" db="EMBL/GenBank/DDBJ databases">
        <title>Genomic Encyclopedia of Archaeal and Bacterial Type Strains, Phase II (KMG-II): from individual species to whole genera.</title>
        <authorList>
            <person name="Goeker M."/>
        </authorList>
    </citation>
    <scope>NUCLEOTIDE SEQUENCE [LARGE SCALE GENOMIC DNA]</scope>
    <source>
        <strain evidence="7 8">DSM 24323</strain>
    </source>
</reference>
<dbReference type="GO" id="GO:0046983">
    <property type="term" value="F:protein dimerization activity"/>
    <property type="evidence" value="ECO:0007669"/>
    <property type="project" value="InterPro"/>
</dbReference>
<dbReference type="CDD" id="cd16917">
    <property type="entry name" value="HATPase_UhpB-NarQ-NarX-like"/>
    <property type="match status" value="1"/>
</dbReference>
<keyword evidence="3" id="KW-0902">Two-component regulatory system</keyword>
<dbReference type="PANTHER" id="PTHR24421:SF63">
    <property type="entry name" value="SENSOR HISTIDINE KINASE DESK"/>
    <property type="match status" value="1"/>
</dbReference>
<keyword evidence="2 7" id="KW-0418">Kinase</keyword>
<accession>A0A4R7J751</accession>
<dbReference type="SUPFAM" id="SSF55874">
    <property type="entry name" value="ATPase domain of HSP90 chaperone/DNA topoisomerase II/histidine kinase"/>
    <property type="match status" value="1"/>
</dbReference>
<dbReference type="Gene3D" id="3.30.565.10">
    <property type="entry name" value="Histidine kinase-like ATPase, C-terminal domain"/>
    <property type="match status" value="1"/>
</dbReference>
<dbReference type="PANTHER" id="PTHR24421">
    <property type="entry name" value="NITRATE/NITRITE SENSOR PROTEIN NARX-RELATED"/>
    <property type="match status" value="1"/>
</dbReference>
<proteinExistence type="predicted"/>
<dbReference type="Pfam" id="PF07730">
    <property type="entry name" value="HisKA_3"/>
    <property type="match status" value="1"/>
</dbReference>
<evidence type="ECO:0000256" key="2">
    <source>
        <dbReference type="ARBA" id="ARBA00022777"/>
    </source>
</evidence>
<feature type="transmembrane region" description="Helical" evidence="5">
    <location>
        <begin position="21"/>
        <end position="38"/>
    </location>
</feature>
<dbReference type="AlphaFoldDB" id="A0A4R7J751"/>
<comment type="caution">
    <text evidence="7">The sequence shown here is derived from an EMBL/GenBank/DDBJ whole genome shotgun (WGS) entry which is preliminary data.</text>
</comment>
<dbReference type="Gene3D" id="1.20.5.1930">
    <property type="match status" value="1"/>
</dbReference>
<evidence type="ECO:0000313" key="7">
    <source>
        <dbReference type="EMBL" id="TDT33055.1"/>
    </source>
</evidence>
<keyword evidence="8" id="KW-1185">Reference proteome</keyword>
<keyword evidence="5" id="KW-1133">Transmembrane helix</keyword>
<keyword evidence="5" id="KW-0472">Membrane</keyword>
<organism evidence="7 8">
    <name type="scientific">Naumannella halotolerans</name>
    <dbReference type="NCBI Taxonomy" id="993414"/>
    <lineage>
        <taxon>Bacteria</taxon>
        <taxon>Bacillati</taxon>
        <taxon>Actinomycetota</taxon>
        <taxon>Actinomycetes</taxon>
        <taxon>Propionibacteriales</taxon>
        <taxon>Propionibacteriaceae</taxon>
        <taxon>Naumannella</taxon>
    </lineage>
</organism>
<evidence type="ECO:0000256" key="5">
    <source>
        <dbReference type="SAM" id="Phobius"/>
    </source>
</evidence>
<feature type="domain" description="Signal transduction histidine kinase subgroup 3 dimerisation and phosphoacceptor" evidence="6">
    <location>
        <begin position="194"/>
        <end position="260"/>
    </location>
</feature>
<sequence>MSDTQSWLHTNTRRLDQYFRWSLYPVPLGGLAVLAFVIRDLIALAPWQQVVLWVLFVLAGVASLLALIRALSVLEEQTMRAHGKQVAVWTGFTVTTTTLSGVLVTPSTAPAILIMTVSPLVLIATFRVALGIQIIALVVTVACTAGLEPASRFAILFMVVVMISTVWLCAWTLRVVWSLDSARQTAARLAVAEERLRFSRDLHDVFGRVLSSVAVKSELAAGLAERGRSAEAAAQMREVHQVAEQAGKEVREVVRGYRQVDFAQELHGAKSVLAAGGVRCEVDIADADLDRDSSAALGWVVREGVTNVLRHSDATVVTISLSGAAGEGWRLTLTNDGAHPSGRSGNGSGLLGLQERLQQVGGAMHTDVYRNVFTLLAEVPPQQRSGRRRPVADDGLEAPAVPDQSGR</sequence>
<evidence type="ECO:0000256" key="1">
    <source>
        <dbReference type="ARBA" id="ARBA00022679"/>
    </source>
</evidence>
<gene>
    <name evidence="7" type="ORF">CLV29_0651</name>
</gene>
<evidence type="ECO:0000256" key="3">
    <source>
        <dbReference type="ARBA" id="ARBA00023012"/>
    </source>
</evidence>
<dbReference type="RefSeq" id="WP_133753624.1">
    <property type="nucleotide sequence ID" value="NZ_SOAW01000001.1"/>
</dbReference>
<name>A0A4R7J751_9ACTN</name>
<dbReference type="Proteomes" id="UP000295371">
    <property type="component" value="Unassembled WGS sequence"/>
</dbReference>